<keyword evidence="1" id="KW-0472">Membrane</keyword>
<dbReference type="InterPro" id="IPR051922">
    <property type="entry name" value="Bact_Sporulation_Assoc"/>
</dbReference>
<dbReference type="InterPro" id="IPR014225">
    <property type="entry name" value="Spore_II_D_firmicutes"/>
</dbReference>
<organism evidence="3 4">
    <name type="scientific">Clostridium tanneri</name>
    <dbReference type="NCBI Taxonomy" id="3037988"/>
    <lineage>
        <taxon>Bacteria</taxon>
        <taxon>Bacillati</taxon>
        <taxon>Bacillota</taxon>
        <taxon>Clostridia</taxon>
        <taxon>Eubacteriales</taxon>
        <taxon>Clostridiaceae</taxon>
        <taxon>Clostridium</taxon>
    </lineage>
</organism>
<feature type="domain" description="Sporulation stage II protein D amidase enhancer LytB N-terminal" evidence="2">
    <location>
        <begin position="72"/>
        <end position="178"/>
    </location>
</feature>
<evidence type="ECO:0000256" key="1">
    <source>
        <dbReference type="SAM" id="Phobius"/>
    </source>
</evidence>
<gene>
    <name evidence="3" type="primary">spoIID</name>
    <name evidence="3" type="ORF">P8V03_05805</name>
</gene>
<name>A0ABU4JRB5_9CLOT</name>
<dbReference type="InterPro" id="IPR013486">
    <property type="entry name" value="SpoIID/LytB"/>
</dbReference>
<dbReference type="InterPro" id="IPR013693">
    <property type="entry name" value="SpoIID/LytB_N"/>
</dbReference>
<sequence length="351" mass="38743">MRRVTISIHLKRFFIVILMGVIFIVALSFIMVGVGQGEGAFSKSIIPKFLMRSNNIVFNKTSGEPVIKVYITKENKVEKMLLEDYVIGVVAAEMPAEFSLEALKAQAVAARTFGLAHMEDYGGRSYKSNTGANVCDTVQCQVFMNKEERLSSWPKSKRDEYWSKITDAVKQTSGEILTIDGELVMEPYYFAISSGKTEDGMDAFSQDIPYLKSVSSPGEEVAPKFKSTVKLSYKEFINKIDSQYSSSGLTLATVKNQVTIVNRTEGGAVKTIKVGKVTMSGSKFRSIMGLNSANFSIKFNVNTVEINCVGYGHGVGMSQWGANAMGKQGKGYQDILKHYYSGIDIKKINTQ</sequence>
<keyword evidence="4" id="KW-1185">Reference proteome</keyword>
<dbReference type="Proteomes" id="UP001281656">
    <property type="component" value="Unassembled WGS sequence"/>
</dbReference>
<feature type="transmembrane region" description="Helical" evidence="1">
    <location>
        <begin position="12"/>
        <end position="34"/>
    </location>
</feature>
<accession>A0ABU4JRB5</accession>
<proteinExistence type="predicted"/>
<dbReference type="Pfam" id="PF08486">
    <property type="entry name" value="SpoIID"/>
    <property type="match status" value="1"/>
</dbReference>
<evidence type="ECO:0000313" key="4">
    <source>
        <dbReference type="Proteomes" id="UP001281656"/>
    </source>
</evidence>
<keyword evidence="1" id="KW-0812">Transmembrane</keyword>
<dbReference type="RefSeq" id="WP_261670514.1">
    <property type="nucleotide sequence ID" value="NZ_JARUJP010000005.1"/>
</dbReference>
<protein>
    <submittedName>
        <fullName evidence="3">Stage II sporulation protein D</fullName>
    </submittedName>
</protein>
<dbReference type="PANTHER" id="PTHR30032:SF4">
    <property type="entry name" value="AMIDASE ENHANCER"/>
    <property type="match status" value="1"/>
</dbReference>
<keyword evidence="1" id="KW-1133">Transmembrane helix</keyword>
<reference evidence="3 4" key="1">
    <citation type="submission" date="2023-04" db="EMBL/GenBank/DDBJ databases">
        <title>Clostridium tannerae sp. nov., isolated from the fecal material of an alpaca.</title>
        <authorList>
            <person name="Miller S."/>
            <person name="Hendry M."/>
            <person name="King J."/>
            <person name="Sankaranarayanan K."/>
            <person name="Lawson P.A."/>
        </authorList>
    </citation>
    <scope>NUCLEOTIDE SEQUENCE [LARGE SCALE GENOMIC DNA]</scope>
    <source>
        <strain evidence="3 4">A1-XYC3</strain>
    </source>
</reference>
<comment type="caution">
    <text evidence="3">The sequence shown here is derived from an EMBL/GenBank/DDBJ whole genome shotgun (WGS) entry which is preliminary data.</text>
</comment>
<evidence type="ECO:0000259" key="2">
    <source>
        <dbReference type="Pfam" id="PF08486"/>
    </source>
</evidence>
<evidence type="ECO:0000313" key="3">
    <source>
        <dbReference type="EMBL" id="MDW8800670.1"/>
    </source>
</evidence>
<dbReference type="PANTHER" id="PTHR30032">
    <property type="entry name" value="N-ACETYLMURAMOYL-L-ALANINE AMIDASE-RELATED"/>
    <property type="match status" value="1"/>
</dbReference>
<dbReference type="NCBIfam" id="TIGR02870">
    <property type="entry name" value="spore_II_D"/>
    <property type="match status" value="1"/>
</dbReference>
<dbReference type="EMBL" id="JARUJP010000005">
    <property type="protein sequence ID" value="MDW8800670.1"/>
    <property type="molecule type" value="Genomic_DNA"/>
</dbReference>
<dbReference type="NCBIfam" id="TIGR02669">
    <property type="entry name" value="SpoIID_LytB"/>
    <property type="match status" value="1"/>
</dbReference>